<proteinExistence type="predicted"/>
<name>A0A318RGA0_WILLI</name>
<dbReference type="AlphaFoldDB" id="A0A318RGA0"/>
<accession>A0A318RGA0</accession>
<reference evidence="1 2" key="1">
    <citation type="submission" date="2018-06" db="EMBL/GenBank/DDBJ databases">
        <title>Genomic Encyclopedia of Type Strains, Phase IV (KMG-IV): sequencing the most valuable type-strain genomes for metagenomic binning, comparative biology and taxonomic classification.</title>
        <authorList>
            <person name="Goeker M."/>
        </authorList>
    </citation>
    <scope>NUCLEOTIDE SEQUENCE [LARGE SCALE GENOMIC DNA]</scope>
    <source>
        <strain evidence="1 2">DSM 45521</strain>
    </source>
</reference>
<gene>
    <name evidence="1" type="ORF">DFR67_116120</name>
</gene>
<organism evidence="1 2">
    <name type="scientific">Williamsia limnetica</name>
    <dbReference type="NCBI Taxonomy" id="882452"/>
    <lineage>
        <taxon>Bacteria</taxon>
        <taxon>Bacillati</taxon>
        <taxon>Actinomycetota</taxon>
        <taxon>Actinomycetes</taxon>
        <taxon>Mycobacteriales</taxon>
        <taxon>Nocardiaceae</taxon>
        <taxon>Williamsia</taxon>
    </lineage>
</organism>
<comment type="caution">
    <text evidence="1">The sequence shown here is derived from an EMBL/GenBank/DDBJ whole genome shotgun (WGS) entry which is preliminary data.</text>
</comment>
<dbReference type="Proteomes" id="UP000247591">
    <property type="component" value="Unassembled WGS sequence"/>
</dbReference>
<dbReference type="EMBL" id="QJSP01000016">
    <property type="protein sequence ID" value="PYE13566.1"/>
    <property type="molecule type" value="Genomic_DNA"/>
</dbReference>
<keyword evidence="2" id="KW-1185">Reference proteome</keyword>
<evidence type="ECO:0000313" key="2">
    <source>
        <dbReference type="Proteomes" id="UP000247591"/>
    </source>
</evidence>
<sequence>MTDLPLPGSPARRFADDMTAAGAAVRAEPGRLLFDVLAVGGALAGQCVATGVSLAEVQTWPQAPPHWVHLPETVVFETTNSDTTDCPPGWRRHSREFTFTDTSIPPAKAWLSHVRGLLSLAIAPAA</sequence>
<protein>
    <submittedName>
        <fullName evidence="1">Uncharacterized protein</fullName>
    </submittedName>
</protein>
<evidence type="ECO:0000313" key="1">
    <source>
        <dbReference type="EMBL" id="PYE13566.1"/>
    </source>
</evidence>